<evidence type="ECO:0000256" key="5">
    <source>
        <dbReference type="ARBA" id="ARBA00023136"/>
    </source>
</evidence>
<evidence type="ECO:0000313" key="8">
    <source>
        <dbReference type="EMBL" id="KAK4299017.1"/>
    </source>
</evidence>
<comment type="subcellular location">
    <subcellularLocation>
        <location evidence="1">Membrane</location>
    </subcellularLocation>
</comment>
<dbReference type="PRINTS" id="PR01609">
    <property type="entry name" value="CD36FAMILY"/>
</dbReference>
<accession>A0AAE1P1L5</accession>
<dbReference type="GO" id="GO:0005737">
    <property type="term" value="C:cytoplasm"/>
    <property type="evidence" value="ECO:0007669"/>
    <property type="project" value="TreeGrafter"/>
</dbReference>
<dbReference type="InterPro" id="IPR002159">
    <property type="entry name" value="CD36_fam"/>
</dbReference>
<protein>
    <recommendedName>
        <fullName evidence="7">MADF domain-containing protein</fullName>
    </recommendedName>
</protein>
<dbReference type="InterPro" id="IPR006578">
    <property type="entry name" value="MADF-dom"/>
</dbReference>
<comment type="similarity">
    <text evidence="2">Belongs to the CD36 family.</text>
</comment>
<keyword evidence="5" id="KW-0472">Membrane</keyword>
<dbReference type="Proteomes" id="UP001292094">
    <property type="component" value="Unassembled WGS sequence"/>
</dbReference>
<gene>
    <name evidence="8" type="ORF">Pmani_028673</name>
</gene>
<dbReference type="EMBL" id="JAWZYT010003311">
    <property type="protein sequence ID" value="KAK4299017.1"/>
    <property type="molecule type" value="Genomic_DNA"/>
</dbReference>
<keyword evidence="6" id="KW-0325">Glycoprotein</keyword>
<evidence type="ECO:0000259" key="7">
    <source>
        <dbReference type="PROSITE" id="PS51029"/>
    </source>
</evidence>
<dbReference type="AlphaFoldDB" id="A0AAE1P1L5"/>
<dbReference type="Pfam" id="PF01130">
    <property type="entry name" value="CD36"/>
    <property type="match status" value="1"/>
</dbReference>
<dbReference type="SMART" id="SM00595">
    <property type="entry name" value="MADF"/>
    <property type="match status" value="1"/>
</dbReference>
<evidence type="ECO:0000313" key="9">
    <source>
        <dbReference type="Proteomes" id="UP001292094"/>
    </source>
</evidence>
<keyword evidence="3" id="KW-0812">Transmembrane</keyword>
<evidence type="ECO:0000256" key="3">
    <source>
        <dbReference type="ARBA" id="ARBA00022692"/>
    </source>
</evidence>
<evidence type="ECO:0000256" key="6">
    <source>
        <dbReference type="ARBA" id="ARBA00023180"/>
    </source>
</evidence>
<dbReference type="Pfam" id="PF10545">
    <property type="entry name" value="MADF_DNA_bdg"/>
    <property type="match status" value="1"/>
</dbReference>
<feature type="domain" description="MADF" evidence="7">
    <location>
        <begin position="8"/>
        <end position="102"/>
    </location>
</feature>
<reference evidence="8" key="1">
    <citation type="submission" date="2023-11" db="EMBL/GenBank/DDBJ databases">
        <title>Genome assemblies of two species of porcelain crab, Petrolisthes cinctipes and Petrolisthes manimaculis (Anomura: Porcellanidae).</title>
        <authorList>
            <person name="Angst P."/>
        </authorList>
    </citation>
    <scope>NUCLEOTIDE SEQUENCE</scope>
    <source>
        <strain evidence="8">PB745_02</strain>
        <tissue evidence="8">Gill</tissue>
    </source>
</reference>
<dbReference type="PANTHER" id="PTHR11923:SF51">
    <property type="entry name" value="LYSOSOME MEMBRANE PROTEIN 2"/>
    <property type="match status" value="1"/>
</dbReference>
<evidence type="ECO:0000256" key="2">
    <source>
        <dbReference type="ARBA" id="ARBA00010532"/>
    </source>
</evidence>
<sequence>MSTLDNEKLIHEVSRSSCIWNPSHTQHNDRIFIAQQWERIGDQLNVSGENAKKRFKNLRDQFRLELKKVPTGRAGDPDLPLDQYRSNWPWFKMMFFLKDQMKGRGPNGKMLVLKEDSSTLDAFLIPPVPIYMQFYLFNVTNPDEIRTKGAKPIIREVGPYTYDEHREKYDLQWDHSEGTVTYYQNKSFVFNPDMSPGHSEDDPVTTINAVMVSIASKVEPLGPVVEALVEFAFLRFSETIFITKTVGELLWGYDEPLMTELSKYVGDPTNNKGKFGFFYPVGLGWNEFSSVRLSRTGFGKVGSDWVW</sequence>
<proteinExistence type="inferred from homology"/>
<keyword evidence="9" id="KW-1185">Reference proteome</keyword>
<dbReference type="GO" id="GO:0005044">
    <property type="term" value="F:scavenger receptor activity"/>
    <property type="evidence" value="ECO:0007669"/>
    <property type="project" value="TreeGrafter"/>
</dbReference>
<evidence type="ECO:0000256" key="1">
    <source>
        <dbReference type="ARBA" id="ARBA00004370"/>
    </source>
</evidence>
<name>A0AAE1P1L5_9EUCA</name>
<dbReference type="PANTHER" id="PTHR11923">
    <property type="entry name" value="SCAVENGER RECEPTOR CLASS B TYPE-1 SR-B1"/>
    <property type="match status" value="1"/>
</dbReference>
<dbReference type="GO" id="GO:0016020">
    <property type="term" value="C:membrane"/>
    <property type="evidence" value="ECO:0007669"/>
    <property type="project" value="UniProtKB-SubCell"/>
</dbReference>
<organism evidence="8 9">
    <name type="scientific">Petrolisthes manimaculis</name>
    <dbReference type="NCBI Taxonomy" id="1843537"/>
    <lineage>
        <taxon>Eukaryota</taxon>
        <taxon>Metazoa</taxon>
        <taxon>Ecdysozoa</taxon>
        <taxon>Arthropoda</taxon>
        <taxon>Crustacea</taxon>
        <taxon>Multicrustacea</taxon>
        <taxon>Malacostraca</taxon>
        <taxon>Eumalacostraca</taxon>
        <taxon>Eucarida</taxon>
        <taxon>Decapoda</taxon>
        <taxon>Pleocyemata</taxon>
        <taxon>Anomura</taxon>
        <taxon>Galatheoidea</taxon>
        <taxon>Porcellanidae</taxon>
        <taxon>Petrolisthes</taxon>
    </lineage>
</organism>
<keyword evidence="4" id="KW-1133">Transmembrane helix</keyword>
<evidence type="ECO:0000256" key="4">
    <source>
        <dbReference type="ARBA" id="ARBA00022989"/>
    </source>
</evidence>
<dbReference type="PROSITE" id="PS51029">
    <property type="entry name" value="MADF"/>
    <property type="match status" value="1"/>
</dbReference>
<comment type="caution">
    <text evidence="8">The sequence shown here is derived from an EMBL/GenBank/DDBJ whole genome shotgun (WGS) entry which is preliminary data.</text>
</comment>